<name>W4LWT3_9BACT</name>
<accession>W4LWT3</accession>
<dbReference type="Proteomes" id="UP000019140">
    <property type="component" value="Unassembled WGS sequence"/>
</dbReference>
<feature type="domain" description="DUF4340" evidence="2">
    <location>
        <begin position="428"/>
        <end position="519"/>
    </location>
</feature>
<feature type="region of interest" description="Disordered" evidence="1">
    <location>
        <begin position="210"/>
        <end position="246"/>
    </location>
</feature>
<comment type="caution">
    <text evidence="3">The sequence shown here is derived from an EMBL/GenBank/DDBJ whole genome shotgun (WGS) entry which is preliminary data.</text>
</comment>
<dbReference type="HOGENOM" id="CLU_431948_0_0_7"/>
<evidence type="ECO:0000313" key="3">
    <source>
        <dbReference type="EMBL" id="ETX01812.1"/>
    </source>
</evidence>
<feature type="domain" description="DUF4340" evidence="2">
    <location>
        <begin position="75"/>
        <end position="291"/>
    </location>
</feature>
<reference evidence="3 4" key="1">
    <citation type="journal article" date="2014" name="Nature">
        <title>An environmental bacterial taxon with a large and distinct metabolic repertoire.</title>
        <authorList>
            <person name="Wilson M.C."/>
            <person name="Mori T."/>
            <person name="Ruckert C."/>
            <person name="Uria A.R."/>
            <person name="Helf M.J."/>
            <person name="Takada K."/>
            <person name="Gernert C."/>
            <person name="Steffens U.A."/>
            <person name="Heycke N."/>
            <person name="Schmitt S."/>
            <person name="Rinke C."/>
            <person name="Helfrich E.J."/>
            <person name="Brachmann A.O."/>
            <person name="Gurgui C."/>
            <person name="Wakimoto T."/>
            <person name="Kracht M."/>
            <person name="Crusemann M."/>
            <person name="Hentschel U."/>
            <person name="Abe I."/>
            <person name="Matsunaga S."/>
            <person name="Kalinowski J."/>
            <person name="Takeyama H."/>
            <person name="Piel J."/>
        </authorList>
    </citation>
    <scope>NUCLEOTIDE SEQUENCE [LARGE SCALE GENOMIC DNA]</scope>
    <source>
        <strain evidence="4">TSY2</strain>
    </source>
</reference>
<dbReference type="PATRIC" id="fig|1429439.4.peg.6185"/>
<organism evidence="3 4">
    <name type="scientific">Candidatus Entotheonella gemina</name>
    <dbReference type="NCBI Taxonomy" id="1429439"/>
    <lineage>
        <taxon>Bacteria</taxon>
        <taxon>Pseudomonadati</taxon>
        <taxon>Nitrospinota/Tectimicrobiota group</taxon>
        <taxon>Candidatus Tectimicrobiota</taxon>
        <taxon>Candidatus Entotheonellia</taxon>
        <taxon>Candidatus Entotheonellales</taxon>
        <taxon>Candidatus Entotheonellaceae</taxon>
        <taxon>Candidatus Entotheonella</taxon>
    </lineage>
</organism>
<feature type="region of interest" description="Disordered" evidence="1">
    <location>
        <begin position="531"/>
        <end position="633"/>
    </location>
</feature>
<dbReference type="Pfam" id="PF14238">
    <property type="entry name" value="DUF4340"/>
    <property type="match status" value="2"/>
</dbReference>
<feature type="region of interest" description="Disordered" evidence="1">
    <location>
        <begin position="382"/>
        <end position="423"/>
    </location>
</feature>
<proteinExistence type="predicted"/>
<sequence length="633" mass="68617">MRTKKLVPLAILLVVLVVAVVLLKRPPTPTKLADEVGFERILPESLTADAIQGIDLYQGDQKDGTVQLRRQGDAWVAASYHNAPVKADKVSKLLDGVSGLEGEVRADKPEVLDAFKLQDSQALHVLLYTDKPDQPEAHLLAGKSSGRAGFVRSAEKNRVYSVDLNLRSEAGLYGDETDKVPEAKPWLNLQLHDVPKDQVTAIELQSPDRRLQLALKKPPEPEKSAEEKAEDKPDPPADAPEAKPEWELVEPKVSYSLKQGVVEGLVTTLRALRGDDVVAPDKTAEYGLDSPPYRAVLTVQEEGQDEPRQVAVAVGKTVSEEDEKRYVRLEQENSPVYLLPKWSFNQVFPTLGTILMLDILSLESDDIVRVSWEQEGQSLALERQTVAAASTPEGAGEEKPAESEAKAESGEEKPAEPEANQEANQEVWRWVQAPDVGVDADKLKTLLDSVERLSADDWFAEAPAEAGLDQPVLLLSVTLRNGATHRVSFGQTRGKDEDRYVGLQGKEGIFVVAKTSYTSIADALKPLRPEAPAPAAAPAPETMSKPEMAAPKPEMSSTAPAVIPSPEGTTMARPKQSAAPDAQAVIKMPMETQPTPLSVPQPPTPEGGSTEDTPATQATDTPPTTPAKDEEKQ</sequence>
<dbReference type="InterPro" id="IPR025641">
    <property type="entry name" value="DUF4340"/>
</dbReference>
<evidence type="ECO:0000256" key="1">
    <source>
        <dbReference type="SAM" id="MobiDB-lite"/>
    </source>
</evidence>
<feature type="compositionally biased region" description="Basic and acidic residues" evidence="1">
    <location>
        <begin position="396"/>
        <end position="416"/>
    </location>
</feature>
<dbReference type="AlphaFoldDB" id="W4LWT3"/>
<keyword evidence="4" id="KW-1185">Reference proteome</keyword>
<gene>
    <name evidence="3" type="ORF">ETSY2_36605</name>
</gene>
<dbReference type="EMBL" id="AZHX01001584">
    <property type="protein sequence ID" value="ETX01812.1"/>
    <property type="molecule type" value="Genomic_DNA"/>
</dbReference>
<protein>
    <recommendedName>
        <fullName evidence="2">DUF4340 domain-containing protein</fullName>
    </recommendedName>
</protein>
<evidence type="ECO:0000259" key="2">
    <source>
        <dbReference type="Pfam" id="PF14238"/>
    </source>
</evidence>
<feature type="compositionally biased region" description="Low complexity" evidence="1">
    <location>
        <begin position="610"/>
        <end position="622"/>
    </location>
</feature>
<evidence type="ECO:0000313" key="4">
    <source>
        <dbReference type="Proteomes" id="UP000019140"/>
    </source>
</evidence>